<dbReference type="AlphaFoldDB" id="A0A0F4IVK6"/>
<sequence length="339" mass="35714">MFAHRRKAWGISLAAVAVGLATSAAAWPGAPAAGAPGADCAGARAGIERLEGRITPNVCAFLQRQLAFGGMPTGDAPLTGDKALQHPRVAAYLDIFDPAATLWEAGSAPRTGQPVIGAAIAGSLRLAPDLRYTGTNVVADGGVVMFGQWNTATVKGHKVAYPQIARNVLGDEGRTLQARRYYDRHVLVRDILPDAPEGLFDGARLTPADLPDRLAAWNAGDAGALLSRTGGARLAGPGLAAPLVTKAGKRDYLQRLLDRADLELKAGQVAFGKTTTYVEWYGTVSRKRATPNGEDGPAVPFGIVERFGPDGEWELYFDTLPVLADQDTINGLLTRLATP</sequence>
<gene>
    <name evidence="2" type="ORF">VR44_31870</name>
</gene>
<evidence type="ECO:0008006" key="4">
    <source>
        <dbReference type="Google" id="ProtNLM"/>
    </source>
</evidence>
<comment type="caution">
    <text evidence="2">The sequence shown here is derived from an EMBL/GenBank/DDBJ whole genome shotgun (WGS) entry which is preliminary data.</text>
</comment>
<organism evidence="2 3">
    <name type="scientific">Streptomyces katrae</name>
    <dbReference type="NCBI Taxonomy" id="68223"/>
    <lineage>
        <taxon>Bacteria</taxon>
        <taxon>Bacillati</taxon>
        <taxon>Actinomycetota</taxon>
        <taxon>Actinomycetes</taxon>
        <taxon>Kitasatosporales</taxon>
        <taxon>Streptomycetaceae</taxon>
        <taxon>Streptomyces</taxon>
    </lineage>
</organism>
<dbReference type="InterPro" id="IPR032710">
    <property type="entry name" value="NTF2-like_dom_sf"/>
</dbReference>
<dbReference type="Proteomes" id="UP000033551">
    <property type="component" value="Unassembled WGS sequence"/>
</dbReference>
<evidence type="ECO:0000256" key="1">
    <source>
        <dbReference type="SAM" id="SignalP"/>
    </source>
</evidence>
<accession>A0A0F4IVK6</accession>
<keyword evidence="1" id="KW-0732">Signal</keyword>
<proteinExistence type="predicted"/>
<dbReference type="PATRIC" id="fig|68223.7.peg.3088"/>
<dbReference type="SUPFAM" id="SSF54427">
    <property type="entry name" value="NTF2-like"/>
    <property type="match status" value="2"/>
</dbReference>
<protein>
    <recommendedName>
        <fullName evidence="4">SnoaL-like domain-containing protein</fullName>
    </recommendedName>
</protein>
<reference evidence="2 3" key="1">
    <citation type="submission" date="2015-02" db="EMBL/GenBank/DDBJ databases">
        <authorList>
            <person name="Ju K.-S."/>
            <person name="Doroghazi J.R."/>
            <person name="Metcalf W."/>
        </authorList>
    </citation>
    <scope>NUCLEOTIDE SEQUENCE [LARGE SCALE GENOMIC DNA]</scope>
    <source>
        <strain evidence="2 3">NRRL ISP-5550</strain>
    </source>
</reference>
<feature type="chain" id="PRO_5002470452" description="SnoaL-like domain-containing protein" evidence="1">
    <location>
        <begin position="27"/>
        <end position="339"/>
    </location>
</feature>
<dbReference type="OrthoDB" id="3635962at2"/>
<keyword evidence="3" id="KW-1185">Reference proteome</keyword>
<name>A0A0F4IVK6_9ACTN</name>
<dbReference type="EMBL" id="JZWV01001037">
    <property type="protein sequence ID" value="KJY25674.1"/>
    <property type="molecule type" value="Genomic_DNA"/>
</dbReference>
<feature type="signal peptide" evidence="1">
    <location>
        <begin position="1"/>
        <end position="26"/>
    </location>
</feature>
<dbReference type="RefSeq" id="WP_045951105.1">
    <property type="nucleotide sequence ID" value="NZ_JZWV01001037.1"/>
</dbReference>
<evidence type="ECO:0000313" key="3">
    <source>
        <dbReference type="Proteomes" id="UP000033551"/>
    </source>
</evidence>
<dbReference type="Gene3D" id="3.10.450.50">
    <property type="match status" value="1"/>
</dbReference>
<evidence type="ECO:0000313" key="2">
    <source>
        <dbReference type="EMBL" id="KJY25674.1"/>
    </source>
</evidence>